<gene>
    <name evidence="2" type="ORF">M404DRAFT_961761</name>
</gene>
<evidence type="ECO:0000313" key="3">
    <source>
        <dbReference type="Proteomes" id="UP000054217"/>
    </source>
</evidence>
<dbReference type="InParanoid" id="A0A0C3JVY0"/>
<accession>A0A0C3JVY0</accession>
<dbReference type="AlphaFoldDB" id="A0A0C3JVY0"/>
<organism evidence="2 3">
    <name type="scientific">Pisolithus tinctorius Marx 270</name>
    <dbReference type="NCBI Taxonomy" id="870435"/>
    <lineage>
        <taxon>Eukaryota</taxon>
        <taxon>Fungi</taxon>
        <taxon>Dikarya</taxon>
        <taxon>Basidiomycota</taxon>
        <taxon>Agaricomycotina</taxon>
        <taxon>Agaricomycetes</taxon>
        <taxon>Agaricomycetidae</taxon>
        <taxon>Boletales</taxon>
        <taxon>Sclerodermatineae</taxon>
        <taxon>Pisolithaceae</taxon>
        <taxon>Pisolithus</taxon>
    </lineage>
</organism>
<dbReference type="EMBL" id="KN831987">
    <property type="protein sequence ID" value="KIO01602.1"/>
    <property type="molecule type" value="Genomic_DNA"/>
</dbReference>
<keyword evidence="3" id="KW-1185">Reference proteome</keyword>
<name>A0A0C3JVY0_PISTI</name>
<sequence length="93" mass="10669">MRRVTAVHNSFWLKGTFENGTIYFGVVKKCWCSRTFRSGEETSGSKGRNGRTRFKNRTVRGRLERPILFECRDLDTYTHSLLPDSGQGGAESY</sequence>
<dbReference type="Proteomes" id="UP000054217">
    <property type="component" value="Unassembled WGS sequence"/>
</dbReference>
<evidence type="ECO:0000313" key="2">
    <source>
        <dbReference type="EMBL" id="KIO01602.1"/>
    </source>
</evidence>
<evidence type="ECO:0000256" key="1">
    <source>
        <dbReference type="SAM" id="MobiDB-lite"/>
    </source>
</evidence>
<reference evidence="2 3" key="1">
    <citation type="submission" date="2014-04" db="EMBL/GenBank/DDBJ databases">
        <authorList>
            <consortium name="DOE Joint Genome Institute"/>
            <person name="Kuo A."/>
            <person name="Kohler A."/>
            <person name="Costa M.D."/>
            <person name="Nagy L.G."/>
            <person name="Floudas D."/>
            <person name="Copeland A."/>
            <person name="Barry K.W."/>
            <person name="Cichocki N."/>
            <person name="Veneault-Fourrey C."/>
            <person name="LaButti K."/>
            <person name="Lindquist E.A."/>
            <person name="Lipzen A."/>
            <person name="Lundell T."/>
            <person name="Morin E."/>
            <person name="Murat C."/>
            <person name="Sun H."/>
            <person name="Tunlid A."/>
            <person name="Henrissat B."/>
            <person name="Grigoriev I.V."/>
            <person name="Hibbett D.S."/>
            <person name="Martin F."/>
            <person name="Nordberg H.P."/>
            <person name="Cantor M.N."/>
            <person name="Hua S.X."/>
        </authorList>
    </citation>
    <scope>NUCLEOTIDE SEQUENCE [LARGE SCALE GENOMIC DNA]</scope>
    <source>
        <strain evidence="2 3">Marx 270</strain>
    </source>
</reference>
<reference evidence="3" key="2">
    <citation type="submission" date="2015-01" db="EMBL/GenBank/DDBJ databases">
        <title>Evolutionary Origins and Diversification of the Mycorrhizal Mutualists.</title>
        <authorList>
            <consortium name="DOE Joint Genome Institute"/>
            <consortium name="Mycorrhizal Genomics Consortium"/>
            <person name="Kohler A."/>
            <person name="Kuo A."/>
            <person name="Nagy L.G."/>
            <person name="Floudas D."/>
            <person name="Copeland A."/>
            <person name="Barry K.W."/>
            <person name="Cichocki N."/>
            <person name="Veneault-Fourrey C."/>
            <person name="LaButti K."/>
            <person name="Lindquist E.A."/>
            <person name="Lipzen A."/>
            <person name="Lundell T."/>
            <person name="Morin E."/>
            <person name="Murat C."/>
            <person name="Riley R."/>
            <person name="Ohm R."/>
            <person name="Sun H."/>
            <person name="Tunlid A."/>
            <person name="Henrissat B."/>
            <person name="Grigoriev I.V."/>
            <person name="Hibbett D.S."/>
            <person name="Martin F."/>
        </authorList>
    </citation>
    <scope>NUCLEOTIDE SEQUENCE [LARGE SCALE GENOMIC DNA]</scope>
    <source>
        <strain evidence="3">Marx 270</strain>
    </source>
</reference>
<dbReference type="HOGENOM" id="CLU_2400599_0_0_1"/>
<protein>
    <submittedName>
        <fullName evidence="2">Uncharacterized protein</fullName>
    </submittedName>
</protein>
<proteinExistence type="predicted"/>
<feature type="region of interest" description="Disordered" evidence="1">
    <location>
        <begin position="37"/>
        <end position="56"/>
    </location>
</feature>